<proteinExistence type="predicted"/>
<dbReference type="Proteomes" id="UP000253426">
    <property type="component" value="Unassembled WGS sequence"/>
</dbReference>
<feature type="chain" id="PRO_5016578316" evidence="2">
    <location>
        <begin position="21"/>
        <end position="222"/>
    </location>
</feature>
<evidence type="ECO:0000313" key="3">
    <source>
        <dbReference type="EMBL" id="RBP38512.1"/>
    </source>
</evidence>
<accession>A0A366HAA2</accession>
<reference evidence="3 4" key="1">
    <citation type="submission" date="2018-06" db="EMBL/GenBank/DDBJ databases">
        <title>Genomic Encyclopedia of Type Strains, Phase IV (KMG-IV): sequencing the most valuable type-strain genomes for metagenomic binning, comparative biology and taxonomic classification.</title>
        <authorList>
            <person name="Goeker M."/>
        </authorList>
    </citation>
    <scope>NUCLEOTIDE SEQUENCE [LARGE SCALE GENOMIC DNA]</scope>
    <source>
        <strain evidence="3 4">DSM 25532</strain>
    </source>
</reference>
<comment type="caution">
    <text evidence="3">The sequence shown here is derived from an EMBL/GenBank/DDBJ whole genome shotgun (WGS) entry which is preliminary data.</text>
</comment>
<name>A0A366HAA2_9BACT</name>
<evidence type="ECO:0000256" key="1">
    <source>
        <dbReference type="SAM" id="MobiDB-lite"/>
    </source>
</evidence>
<sequence>MLFVVPVVVLASLLQHRAMAQDSSVTEGANATAEATSSRRKIATMEELAQVLDKEKTAVGKTASEVMKELPALPEGVAELRFDEFYKMPVGDRGLEPTEKLLSLNGKRVRILGYMANMQMRGNRQMLLASVPLKAQPLEYGQADDIPAAHVLVRVPGNASERVPFTAGLLLLTGKLTVGGRSLDGENAFVRLLLDPPHENAPAAVAPTPAPTSAPAASQSPQ</sequence>
<dbReference type="AlphaFoldDB" id="A0A366HAA2"/>
<keyword evidence="2" id="KW-0732">Signal</keyword>
<evidence type="ECO:0000256" key="2">
    <source>
        <dbReference type="SAM" id="SignalP"/>
    </source>
</evidence>
<protein>
    <submittedName>
        <fullName evidence="3">Uncharacterized protein</fullName>
    </submittedName>
</protein>
<dbReference type="EMBL" id="QNRR01000011">
    <property type="protein sequence ID" value="RBP38512.1"/>
    <property type="molecule type" value="Genomic_DNA"/>
</dbReference>
<evidence type="ECO:0000313" key="4">
    <source>
        <dbReference type="Proteomes" id="UP000253426"/>
    </source>
</evidence>
<organism evidence="3 4">
    <name type="scientific">Roseimicrobium gellanilyticum</name>
    <dbReference type="NCBI Taxonomy" id="748857"/>
    <lineage>
        <taxon>Bacteria</taxon>
        <taxon>Pseudomonadati</taxon>
        <taxon>Verrucomicrobiota</taxon>
        <taxon>Verrucomicrobiia</taxon>
        <taxon>Verrucomicrobiales</taxon>
        <taxon>Verrucomicrobiaceae</taxon>
        <taxon>Roseimicrobium</taxon>
    </lineage>
</organism>
<gene>
    <name evidence="3" type="ORF">DES53_11130</name>
</gene>
<feature type="signal peptide" evidence="2">
    <location>
        <begin position="1"/>
        <end position="20"/>
    </location>
</feature>
<feature type="compositionally biased region" description="Low complexity" evidence="1">
    <location>
        <begin position="201"/>
        <end position="222"/>
    </location>
</feature>
<keyword evidence="4" id="KW-1185">Reference proteome</keyword>
<feature type="region of interest" description="Disordered" evidence="1">
    <location>
        <begin position="200"/>
        <end position="222"/>
    </location>
</feature>